<dbReference type="OrthoDB" id="5802390at2759"/>
<protein>
    <recommendedName>
        <fullName evidence="4">Interleukin</fullName>
    </recommendedName>
</protein>
<dbReference type="AlphaFoldDB" id="A0A9P1N2Y0"/>
<dbReference type="Proteomes" id="UP001152747">
    <property type="component" value="Unassembled WGS sequence"/>
</dbReference>
<evidence type="ECO:0000313" key="2">
    <source>
        <dbReference type="EMBL" id="CAI5449425.1"/>
    </source>
</evidence>
<dbReference type="EMBL" id="CANHGI010000004">
    <property type="protein sequence ID" value="CAI5449425.1"/>
    <property type="molecule type" value="Genomic_DNA"/>
</dbReference>
<keyword evidence="1" id="KW-0732">Signal</keyword>
<evidence type="ECO:0008006" key="4">
    <source>
        <dbReference type="Google" id="ProtNLM"/>
    </source>
</evidence>
<proteinExistence type="predicted"/>
<evidence type="ECO:0000313" key="3">
    <source>
        <dbReference type="Proteomes" id="UP001152747"/>
    </source>
</evidence>
<keyword evidence="3" id="KW-1185">Reference proteome</keyword>
<feature type="signal peptide" evidence="1">
    <location>
        <begin position="1"/>
        <end position="21"/>
    </location>
</feature>
<name>A0A9P1N2Y0_9PELO</name>
<evidence type="ECO:0000256" key="1">
    <source>
        <dbReference type="SAM" id="SignalP"/>
    </source>
</evidence>
<organism evidence="2 3">
    <name type="scientific">Caenorhabditis angaria</name>
    <dbReference type="NCBI Taxonomy" id="860376"/>
    <lineage>
        <taxon>Eukaryota</taxon>
        <taxon>Metazoa</taxon>
        <taxon>Ecdysozoa</taxon>
        <taxon>Nematoda</taxon>
        <taxon>Chromadorea</taxon>
        <taxon>Rhabditida</taxon>
        <taxon>Rhabditina</taxon>
        <taxon>Rhabditomorpha</taxon>
        <taxon>Rhabditoidea</taxon>
        <taxon>Rhabditidae</taxon>
        <taxon>Peloderinae</taxon>
        <taxon>Caenorhabditis</taxon>
    </lineage>
</organism>
<gene>
    <name evidence="2" type="ORF">CAMP_LOCUS12062</name>
</gene>
<comment type="caution">
    <text evidence="2">The sequence shown here is derived from an EMBL/GenBank/DDBJ whole genome shotgun (WGS) entry which is preliminary data.</text>
</comment>
<sequence length="153" mass="17707">MYLLPLVVILALTKLPVKIGAFENNVDLRTMEMIKNHPSHLLTVLIGECKKNPNSCPMSIESMAHYILNTIEVLINFDMESDEESIREIEKFADTLSKCKDAECLMNFEIEQGIKIEKIMREVSKILADFPEEERSAWQHSILKPPHFYNRDL</sequence>
<accession>A0A9P1N2Y0</accession>
<feature type="chain" id="PRO_5040147669" description="Interleukin" evidence="1">
    <location>
        <begin position="22"/>
        <end position="153"/>
    </location>
</feature>
<reference evidence="2" key="1">
    <citation type="submission" date="2022-11" db="EMBL/GenBank/DDBJ databases">
        <authorList>
            <person name="Kikuchi T."/>
        </authorList>
    </citation>
    <scope>NUCLEOTIDE SEQUENCE</scope>
    <source>
        <strain evidence="2">PS1010</strain>
    </source>
</reference>